<name>A0A0F9BL57_9ZZZZ</name>
<accession>A0A0F9BL57</accession>
<reference evidence="1" key="1">
    <citation type="journal article" date="2015" name="Nature">
        <title>Complex archaea that bridge the gap between prokaryotes and eukaryotes.</title>
        <authorList>
            <person name="Spang A."/>
            <person name="Saw J.H."/>
            <person name="Jorgensen S.L."/>
            <person name="Zaremba-Niedzwiedzka K."/>
            <person name="Martijn J."/>
            <person name="Lind A.E."/>
            <person name="van Eijk R."/>
            <person name="Schleper C."/>
            <person name="Guy L."/>
            <person name="Ettema T.J."/>
        </authorList>
    </citation>
    <scope>NUCLEOTIDE SEQUENCE</scope>
</reference>
<gene>
    <name evidence="1" type="ORF">LCGC14_2433790</name>
</gene>
<sequence length="82" mass="9682">MSKKRKKEDFIIFDEEESNIHLTQLKGKIIRDTGCPFKKLILCEDCEFYDGWGVDTVNYETHIYCTHPNIIDIKKLKLDMKG</sequence>
<proteinExistence type="predicted"/>
<dbReference type="AlphaFoldDB" id="A0A0F9BL57"/>
<organism evidence="1">
    <name type="scientific">marine sediment metagenome</name>
    <dbReference type="NCBI Taxonomy" id="412755"/>
    <lineage>
        <taxon>unclassified sequences</taxon>
        <taxon>metagenomes</taxon>
        <taxon>ecological metagenomes</taxon>
    </lineage>
</organism>
<comment type="caution">
    <text evidence="1">The sequence shown here is derived from an EMBL/GenBank/DDBJ whole genome shotgun (WGS) entry which is preliminary data.</text>
</comment>
<evidence type="ECO:0000313" key="1">
    <source>
        <dbReference type="EMBL" id="KKL22604.1"/>
    </source>
</evidence>
<dbReference type="EMBL" id="LAZR01037289">
    <property type="protein sequence ID" value="KKL22604.1"/>
    <property type="molecule type" value="Genomic_DNA"/>
</dbReference>
<protein>
    <submittedName>
        <fullName evidence="1">Uncharacterized protein</fullName>
    </submittedName>
</protein>